<comment type="caution">
    <text evidence="1">The sequence shown here is derived from an EMBL/GenBank/DDBJ whole genome shotgun (WGS) entry which is preliminary data.</text>
</comment>
<protein>
    <submittedName>
        <fullName evidence="1">Uncharacterized protein</fullName>
    </submittedName>
</protein>
<dbReference type="Proteomes" id="UP000294848">
    <property type="component" value="Unassembled WGS sequence"/>
</dbReference>
<reference evidence="1 2" key="1">
    <citation type="submission" date="2019-03" db="EMBL/GenBank/DDBJ databases">
        <title>Freshwater and sediment microbial communities from various areas in North America, analyzing microbe dynamics in response to fracking.</title>
        <authorList>
            <person name="Lamendella R."/>
        </authorList>
    </citation>
    <scope>NUCLEOTIDE SEQUENCE [LARGE SCALE GENOMIC DNA]</scope>
    <source>
        <strain evidence="1 2">114D</strain>
    </source>
</reference>
<sequence length="78" mass="8960">MKLIFNSAMITVFFHKIYLLLQKCYMPDFACTVSVISNGELGTKKTLAPIKKRGLKHLQNYYYNKIERAISSIAGTKR</sequence>
<proteinExistence type="predicted"/>
<organism evidence="1 2">
    <name type="scientific">Sunxiuqinia elliptica</name>
    <dbReference type="NCBI Taxonomy" id="655355"/>
    <lineage>
        <taxon>Bacteria</taxon>
        <taxon>Pseudomonadati</taxon>
        <taxon>Bacteroidota</taxon>
        <taxon>Bacteroidia</taxon>
        <taxon>Marinilabiliales</taxon>
        <taxon>Prolixibacteraceae</taxon>
        <taxon>Sunxiuqinia</taxon>
    </lineage>
</organism>
<name>A0A4R6HAN1_9BACT</name>
<evidence type="ECO:0000313" key="1">
    <source>
        <dbReference type="EMBL" id="TDO05422.1"/>
    </source>
</evidence>
<dbReference type="AlphaFoldDB" id="A0A4R6HAN1"/>
<evidence type="ECO:0000313" key="2">
    <source>
        <dbReference type="Proteomes" id="UP000294848"/>
    </source>
</evidence>
<gene>
    <name evidence="1" type="ORF">DET52_101782</name>
</gene>
<dbReference type="EMBL" id="SNWI01000001">
    <property type="protein sequence ID" value="TDO05422.1"/>
    <property type="molecule type" value="Genomic_DNA"/>
</dbReference>
<accession>A0A4R6HAN1</accession>